<feature type="domain" description="PGG" evidence="2">
    <location>
        <begin position="7"/>
        <end position="109"/>
    </location>
</feature>
<evidence type="ECO:0000313" key="3">
    <source>
        <dbReference type="EMBL" id="KAH7545263.1"/>
    </source>
</evidence>
<protein>
    <recommendedName>
        <fullName evidence="2">PGG domain-containing protein</fullName>
    </recommendedName>
</protein>
<comment type="caution">
    <text evidence="3">The sequence shown here is derived from an EMBL/GenBank/DDBJ whole genome shotgun (WGS) entry which is preliminary data.</text>
</comment>
<proteinExistence type="predicted"/>
<feature type="transmembrane region" description="Helical" evidence="1">
    <location>
        <begin position="54"/>
        <end position="78"/>
    </location>
</feature>
<dbReference type="PANTHER" id="PTHR24177">
    <property type="entry name" value="CASKIN"/>
    <property type="match status" value="1"/>
</dbReference>
<feature type="transmembrane region" description="Helical" evidence="1">
    <location>
        <begin position="90"/>
        <end position="111"/>
    </location>
</feature>
<evidence type="ECO:0000313" key="4">
    <source>
        <dbReference type="Proteomes" id="UP000813462"/>
    </source>
</evidence>
<reference evidence="3" key="1">
    <citation type="journal article" date="2021" name="Front. Plant Sci.">
        <title>Chromosome-Scale Genome Assembly for Chinese Sour Jujube and Insights Into Its Genome Evolution and Domestication Signature.</title>
        <authorList>
            <person name="Shen L.-Y."/>
            <person name="Luo H."/>
            <person name="Wang X.-L."/>
            <person name="Wang X.-M."/>
            <person name="Qiu X.-J."/>
            <person name="Liu H."/>
            <person name="Zhou S.-S."/>
            <person name="Jia K.-H."/>
            <person name="Nie S."/>
            <person name="Bao Y.-T."/>
            <person name="Zhang R.-G."/>
            <person name="Yun Q.-Z."/>
            <person name="Chai Y.-H."/>
            <person name="Lu J.-Y."/>
            <person name="Li Y."/>
            <person name="Zhao S.-W."/>
            <person name="Mao J.-F."/>
            <person name="Jia S.-G."/>
            <person name="Mao Y.-M."/>
        </authorList>
    </citation>
    <scope>NUCLEOTIDE SEQUENCE</scope>
    <source>
        <strain evidence="3">AT0</strain>
        <tissue evidence="3">Leaf</tissue>
    </source>
</reference>
<dbReference type="EMBL" id="JAEACU010000001">
    <property type="protein sequence ID" value="KAH7545263.1"/>
    <property type="molecule type" value="Genomic_DNA"/>
</dbReference>
<evidence type="ECO:0000259" key="2">
    <source>
        <dbReference type="Pfam" id="PF13962"/>
    </source>
</evidence>
<name>A0A978VZX9_ZIZJJ</name>
<keyword evidence="1" id="KW-0472">Membrane</keyword>
<dbReference type="Pfam" id="PF13962">
    <property type="entry name" value="PGG"/>
    <property type="match status" value="1"/>
</dbReference>
<dbReference type="GO" id="GO:0016020">
    <property type="term" value="C:membrane"/>
    <property type="evidence" value="ECO:0007669"/>
    <property type="project" value="TreeGrafter"/>
</dbReference>
<organism evidence="3 4">
    <name type="scientific">Ziziphus jujuba var. spinosa</name>
    <dbReference type="NCBI Taxonomy" id="714518"/>
    <lineage>
        <taxon>Eukaryota</taxon>
        <taxon>Viridiplantae</taxon>
        <taxon>Streptophyta</taxon>
        <taxon>Embryophyta</taxon>
        <taxon>Tracheophyta</taxon>
        <taxon>Spermatophyta</taxon>
        <taxon>Magnoliopsida</taxon>
        <taxon>eudicotyledons</taxon>
        <taxon>Gunneridae</taxon>
        <taxon>Pentapetalae</taxon>
        <taxon>rosids</taxon>
        <taxon>fabids</taxon>
        <taxon>Rosales</taxon>
        <taxon>Rhamnaceae</taxon>
        <taxon>Paliureae</taxon>
        <taxon>Ziziphus</taxon>
    </lineage>
</organism>
<dbReference type="Proteomes" id="UP000813462">
    <property type="component" value="Unassembled WGS sequence"/>
</dbReference>
<dbReference type="InterPro" id="IPR026961">
    <property type="entry name" value="PGG_dom"/>
</dbReference>
<keyword evidence="1" id="KW-1133">Transmembrane helix</keyword>
<dbReference type="PANTHER" id="PTHR24177:SF344">
    <property type="entry name" value="PGG DOMAIN-CONTAINING PROTEIN"/>
    <property type="match status" value="1"/>
</dbReference>
<dbReference type="AlphaFoldDB" id="A0A978VZX9"/>
<accession>A0A978VZX9</accession>
<evidence type="ECO:0000256" key="1">
    <source>
        <dbReference type="SAM" id="Phobius"/>
    </source>
</evidence>
<feature type="transmembrane region" description="Helical" evidence="1">
    <location>
        <begin position="12"/>
        <end position="34"/>
    </location>
</feature>
<keyword evidence="1" id="KW-0812">Transmembrane</keyword>
<gene>
    <name evidence="3" type="ORF">FEM48_Zijuj01G0075100</name>
</gene>
<sequence>MVQDGQKWLRRTAKACTIVAVLIATVAFTCAYTVPGGSTDTGHPLLLKTTPFSVFATTDALSLCFSLTLVVVFLSIITSKMNEQHFRRSVPLKLVLGLSMLFLSVAFMMFYNPSSVFGGVSTPFSSMLQPGVYGSTVPQFGASFNNSCPSGGGMFPVAAGYSSSAASPLLSSSGCHTPSVPKKEMCVLSGVLCSSVLDDKQNGVFHPCTSGDNASCSISDQHTIFVSPSVSDISLASSVQVSPPASEISNTPLILLKSSSFGDHTSQNSSSSLPNLAGTFASSDCLNSTAPLVSTHRVSSSSDEAVPVNDSLHLESTSSLPVDVASLPVVSSSSTIPGVQLDVILPPLSSQKSTMVSLHPMKTRSKTGALKPKVFNVHQSSCCADVEEKEPKSVHEALSNPRWRNAMDKDLTACPLYDAK</sequence>